<dbReference type="HOGENOM" id="CLU_011139_2_0_2"/>
<dbReference type="InterPro" id="IPR036465">
    <property type="entry name" value="vWFA_dom_sf"/>
</dbReference>
<dbReference type="InterPro" id="IPR050934">
    <property type="entry name" value="ITIH"/>
</dbReference>
<dbReference type="PANTHER" id="PTHR10338">
    <property type="entry name" value="INTER-ALPHA-TRYPSIN INHIBITOR HEAVY CHAIN FAMILY MEMBER"/>
    <property type="match status" value="1"/>
</dbReference>
<dbReference type="SUPFAM" id="SSF53300">
    <property type="entry name" value="vWA-like"/>
    <property type="match status" value="1"/>
</dbReference>
<dbReference type="PANTHER" id="PTHR10338:SF108">
    <property type="entry name" value="INTER-ALPHA-TRYPSIN INHIBITOR HEAVY CHAIN H4-LIKE PROTEIN"/>
    <property type="match status" value="1"/>
</dbReference>
<dbReference type="STRING" id="990316.MCON_2454"/>
<reference evidence="3 4" key="1">
    <citation type="journal article" date="2011" name="J. Bacteriol.">
        <title>Complete genome sequence of Methanosaeta concilii, a specialist in aceticlastic methanogenesis.</title>
        <authorList>
            <person name="Barber R.D."/>
            <person name="Zhang L."/>
            <person name="Harnack M."/>
            <person name="Olson M.V."/>
            <person name="Kaul R."/>
            <person name="Ingram-Smith C."/>
            <person name="Smith K.S."/>
        </authorList>
    </citation>
    <scope>NUCLEOTIDE SEQUENCE [LARGE SCALE GENOMIC DNA]</scope>
    <source>
        <strain evidence="4">ATCC 5969 / DSM 3671 / JCM 10134 / NBRC 103675 / OCM 69 / GP-6</strain>
    </source>
</reference>
<dbReference type="SMART" id="SM00609">
    <property type="entry name" value="VIT"/>
    <property type="match status" value="1"/>
</dbReference>
<accession>F4BYW1</accession>
<dbReference type="Proteomes" id="UP000007807">
    <property type="component" value="Chromosome"/>
</dbReference>
<evidence type="ECO:0000313" key="4">
    <source>
        <dbReference type="Proteomes" id="UP000007807"/>
    </source>
</evidence>
<dbReference type="Pfam" id="PF00092">
    <property type="entry name" value="VWA"/>
    <property type="match status" value="1"/>
</dbReference>
<dbReference type="AlphaFoldDB" id="F4BYW1"/>
<dbReference type="Gene3D" id="3.40.50.410">
    <property type="entry name" value="von Willebrand factor, type A domain"/>
    <property type="match status" value="1"/>
</dbReference>
<proteinExistence type="predicted"/>
<dbReference type="PROSITE" id="PS51468">
    <property type="entry name" value="VIT"/>
    <property type="match status" value="1"/>
</dbReference>
<evidence type="ECO:0008006" key="5">
    <source>
        <dbReference type="Google" id="ProtNLM"/>
    </source>
</evidence>
<dbReference type="InterPro" id="IPR002035">
    <property type="entry name" value="VWF_A"/>
</dbReference>
<protein>
    <recommendedName>
        <fullName evidence="5">VWA domain-containing protein</fullName>
    </recommendedName>
</protein>
<evidence type="ECO:0000313" key="3">
    <source>
        <dbReference type="EMBL" id="AEB68908.1"/>
    </source>
</evidence>
<dbReference type="Pfam" id="PF08487">
    <property type="entry name" value="VIT"/>
    <property type="match status" value="1"/>
</dbReference>
<organism evidence="3 4">
    <name type="scientific">Methanothrix soehngenii (strain ATCC 5969 / DSM 3671 / JCM 10134 / NBRC 103675 / OCM 69 / GP-6)</name>
    <name type="common">Methanosaeta concilii</name>
    <dbReference type="NCBI Taxonomy" id="990316"/>
    <lineage>
        <taxon>Archaea</taxon>
        <taxon>Methanobacteriati</taxon>
        <taxon>Methanobacteriota</taxon>
        <taxon>Stenosarchaea group</taxon>
        <taxon>Methanomicrobia</taxon>
        <taxon>Methanotrichales</taxon>
        <taxon>Methanotrichaceae</taxon>
        <taxon>Methanothrix</taxon>
    </lineage>
</organism>
<dbReference type="InParanoid" id="F4BYW1"/>
<dbReference type="EMBL" id="CP002565">
    <property type="protein sequence ID" value="AEB68908.1"/>
    <property type="molecule type" value="Genomic_DNA"/>
</dbReference>
<evidence type="ECO:0000259" key="2">
    <source>
        <dbReference type="PROSITE" id="PS51468"/>
    </source>
</evidence>
<gene>
    <name evidence="3" type="ordered locus">MCON_2454</name>
</gene>
<dbReference type="InterPro" id="IPR013694">
    <property type="entry name" value="VIT"/>
</dbReference>
<dbReference type="KEGG" id="mcj:MCON_2454"/>
<keyword evidence="4" id="KW-1185">Reference proteome</keyword>
<dbReference type="PROSITE" id="PS50234">
    <property type="entry name" value="VWFA"/>
    <property type="match status" value="1"/>
</dbReference>
<feature type="domain" description="VIT" evidence="2">
    <location>
        <begin position="28"/>
        <end position="156"/>
    </location>
</feature>
<name>F4BYW1_METSG</name>
<evidence type="ECO:0000259" key="1">
    <source>
        <dbReference type="PROSITE" id="PS50234"/>
    </source>
</evidence>
<sequence length="726" mass="80551">MWKYILLMIIAISSGLMSPAGADGIIIVDPPPGVDVRLDQSLAIKYHHVDIQIKDQVATTRVDQVFVNDNPWTAEGTYIFPLPEGAAVSDFVMWVDGKAVHGEILEADEARTIYDDVVRRMKDPALLEYVGRKALKASVFPIPPGEERKIELEYSQILPVENGLVHYIYPLSTERFSSRPLEDLVVRAQIESREPLKAVYSSRHEVSIDREDDYHALLGLEQSDVLPDRDFELFYTISSEKIGLNLLSFKEEGQDGFFLLLAAPDVKVNEEEIVVKDIILVLDTSGSMQGEKMDQAKEAARYVLDHLNPLDRFAIVSFATTTRSFSPSLEPAAQADKGKDFLDRLEAMGSTDINRAMIEAVGLAEEVRPTTLIFLTDGLPTEGVTVTGAILDNVAREAPDNVRIFSFGVGDDVDTDLLDQISMDNGGASTYVRPGEEIDEEVSAFYRKVKMPVLSDLSLDWGDIIVDQVYPQRIPDLFAGSQLIMLGRYREGGPAKITLKGMVNQEERSYTYEDLSFRKEGGDDFIPRLWATRAVGYYLTQIRLYGEKQEWIDSIVSLSTRYGIITPYTSFLVQEKDIFSDKGREEAISDFEEEMAAAAAEPAFGEAAVEKAVYQKSLSAAPVGAAVPVNMSVSTGIDGTSKMVRVSEVLKNVGSKTFLLKNDTWIDTTFDRSMKTKKVAFLGEEYFDLISQVPVLGSYFALGERVIVVHEGQAYETVAEDDSGSG</sequence>
<dbReference type="SMART" id="SM00327">
    <property type="entry name" value="VWA"/>
    <property type="match status" value="1"/>
</dbReference>
<feature type="domain" description="VWFA" evidence="1">
    <location>
        <begin position="277"/>
        <end position="449"/>
    </location>
</feature>